<keyword evidence="4" id="KW-0999">Mitochondrion inner membrane</keyword>
<reference evidence="12 13" key="2">
    <citation type="submission" date="2018-11" db="EMBL/GenBank/DDBJ databases">
        <authorList>
            <consortium name="Pathogen Informatics"/>
        </authorList>
    </citation>
    <scope>NUCLEOTIDE SEQUENCE [LARGE SCALE GENOMIC DNA]</scope>
</reference>
<dbReference type="PANTHER" id="PTHR12428:SF66">
    <property type="entry name" value="MITOCHONDRIAL INNER MEMBRANE PROTEIN OXA1L"/>
    <property type="match status" value="1"/>
</dbReference>
<evidence type="ECO:0000256" key="2">
    <source>
        <dbReference type="ARBA" id="ARBA00009877"/>
    </source>
</evidence>
<comment type="similarity">
    <text evidence="2 9">Belongs to the OXA1/ALB3/YidC family.</text>
</comment>
<keyword evidence="7" id="KW-0496">Mitochondrion</keyword>
<reference evidence="14" key="1">
    <citation type="submission" date="2016-04" db="UniProtKB">
        <authorList>
            <consortium name="WormBaseParasite"/>
        </authorList>
    </citation>
    <scope>IDENTIFICATION</scope>
</reference>
<name>A0A0R3WK94_HYDTA</name>
<feature type="domain" description="Membrane insertase YidC/Oxa/ALB C-terminal" evidence="11">
    <location>
        <begin position="110"/>
        <end position="303"/>
    </location>
</feature>
<dbReference type="GO" id="GO:0032979">
    <property type="term" value="P:protein insertion into mitochondrial inner membrane from matrix"/>
    <property type="evidence" value="ECO:0007669"/>
    <property type="project" value="TreeGrafter"/>
</dbReference>
<keyword evidence="6 10" id="KW-1133">Transmembrane helix</keyword>
<evidence type="ECO:0000256" key="9">
    <source>
        <dbReference type="RuleBase" id="RU003945"/>
    </source>
</evidence>
<evidence type="ECO:0000256" key="3">
    <source>
        <dbReference type="ARBA" id="ARBA00022692"/>
    </source>
</evidence>
<evidence type="ECO:0000313" key="14">
    <source>
        <dbReference type="WBParaSite" id="TTAC_0000112901-mRNA-1"/>
    </source>
</evidence>
<evidence type="ECO:0000256" key="5">
    <source>
        <dbReference type="ARBA" id="ARBA00022946"/>
    </source>
</evidence>
<dbReference type="AlphaFoldDB" id="A0A0R3WK94"/>
<dbReference type="InterPro" id="IPR001708">
    <property type="entry name" value="YidC/ALB3/OXA1/COX18"/>
</dbReference>
<keyword evidence="3 9" id="KW-0812">Transmembrane</keyword>
<dbReference type="GO" id="GO:0005743">
    <property type="term" value="C:mitochondrial inner membrane"/>
    <property type="evidence" value="ECO:0007669"/>
    <property type="project" value="UniProtKB-SubCell"/>
</dbReference>
<evidence type="ECO:0000256" key="7">
    <source>
        <dbReference type="ARBA" id="ARBA00023128"/>
    </source>
</evidence>
<proteinExistence type="inferred from homology"/>
<dbReference type="CDD" id="cd20069">
    <property type="entry name" value="5TM_Oxa1-like"/>
    <property type="match status" value="1"/>
</dbReference>
<dbReference type="WBParaSite" id="TTAC_0000112901-mRNA-1">
    <property type="protein sequence ID" value="TTAC_0000112901-mRNA-1"/>
    <property type="gene ID" value="TTAC_0000112901"/>
</dbReference>
<dbReference type="PANTHER" id="PTHR12428">
    <property type="entry name" value="OXA1"/>
    <property type="match status" value="1"/>
</dbReference>
<dbReference type="EMBL" id="UYWX01000190">
    <property type="protein sequence ID" value="VDM17511.1"/>
    <property type="molecule type" value="Genomic_DNA"/>
</dbReference>
<dbReference type="Proteomes" id="UP000274429">
    <property type="component" value="Unassembled WGS sequence"/>
</dbReference>
<evidence type="ECO:0000313" key="12">
    <source>
        <dbReference type="EMBL" id="VDM17511.1"/>
    </source>
</evidence>
<gene>
    <name evidence="12" type="ORF">TTAC_LOCUS1130</name>
</gene>
<dbReference type="OrthoDB" id="2148490at2759"/>
<keyword evidence="13" id="KW-1185">Reference proteome</keyword>
<evidence type="ECO:0000256" key="1">
    <source>
        <dbReference type="ARBA" id="ARBA00004448"/>
    </source>
</evidence>
<comment type="subcellular location">
    <subcellularLocation>
        <location evidence="9">Membrane</location>
        <topology evidence="9">Multi-pass membrane protein</topology>
    </subcellularLocation>
    <subcellularLocation>
        <location evidence="1">Mitochondrion inner membrane</location>
        <topology evidence="1">Multi-pass membrane protein</topology>
    </subcellularLocation>
</comment>
<dbReference type="NCBIfam" id="TIGR03592">
    <property type="entry name" value="yidC_oxa1_cterm"/>
    <property type="match status" value="1"/>
</dbReference>
<evidence type="ECO:0000256" key="10">
    <source>
        <dbReference type="SAM" id="Phobius"/>
    </source>
</evidence>
<organism evidence="14">
    <name type="scientific">Hydatigena taeniaeformis</name>
    <name type="common">Feline tapeworm</name>
    <name type="synonym">Taenia taeniaeformis</name>
    <dbReference type="NCBI Taxonomy" id="6205"/>
    <lineage>
        <taxon>Eukaryota</taxon>
        <taxon>Metazoa</taxon>
        <taxon>Spiralia</taxon>
        <taxon>Lophotrochozoa</taxon>
        <taxon>Platyhelminthes</taxon>
        <taxon>Cestoda</taxon>
        <taxon>Eucestoda</taxon>
        <taxon>Cyclophyllidea</taxon>
        <taxon>Taeniidae</taxon>
        <taxon>Hydatigera</taxon>
    </lineage>
</organism>
<sequence length="402" mass="45232">MAFVRAADALLARLKSASFYRTRISRLLWTVTSNDSVKITKCITSFPLLATCTSDRIPDIPQMPPIEDANIPLNALGEPTFASLGLNSYWPSGWYQAALEFLHVDLNLPWWAAIATTTVVIRLCLIPFVINQRRKLASYTNVMPQIHALQNRMTRARVASDYIEMMKVSQEMQQLMKNNDVNLLNSMGLALIQVPIFLSVFAGLRGMAQLPVESLQTGGLGWFADLTVCDPFYVLPLYSMSSIFLMFEFGADVSSQGLTTGVRLAMRIFPVVGFFMIMHMPSALLWYWSISNTISISQALILRTKPVRTYLKFPEKVNPPPQLGRKKGFVEGFKESMNNSRLLAELEARERMDAERWQKAGMGPIPKTFAYDIRTRTKKPVVTVRGTSVPEKDQSQTVKTSV</sequence>
<evidence type="ECO:0000256" key="4">
    <source>
        <dbReference type="ARBA" id="ARBA00022792"/>
    </source>
</evidence>
<dbReference type="STRING" id="6205.A0A0R3WK94"/>
<dbReference type="Pfam" id="PF02096">
    <property type="entry name" value="60KD_IMP"/>
    <property type="match status" value="1"/>
</dbReference>
<feature type="transmembrane region" description="Helical" evidence="10">
    <location>
        <begin position="268"/>
        <end position="288"/>
    </location>
</feature>
<keyword evidence="5" id="KW-0809">Transit peptide</keyword>
<dbReference type="GO" id="GO:0032977">
    <property type="term" value="F:membrane insertase activity"/>
    <property type="evidence" value="ECO:0007669"/>
    <property type="project" value="InterPro"/>
</dbReference>
<feature type="transmembrane region" description="Helical" evidence="10">
    <location>
        <begin position="181"/>
        <end position="202"/>
    </location>
</feature>
<accession>A0A0R3WK94</accession>
<evidence type="ECO:0000256" key="6">
    <source>
        <dbReference type="ARBA" id="ARBA00022989"/>
    </source>
</evidence>
<dbReference type="InterPro" id="IPR028055">
    <property type="entry name" value="YidC/Oxa/ALB_C"/>
</dbReference>
<feature type="transmembrane region" description="Helical" evidence="10">
    <location>
        <begin position="222"/>
        <end position="247"/>
    </location>
</feature>
<feature type="transmembrane region" description="Helical" evidence="10">
    <location>
        <begin position="110"/>
        <end position="130"/>
    </location>
</feature>
<keyword evidence="8 10" id="KW-0472">Membrane</keyword>
<evidence type="ECO:0000259" key="11">
    <source>
        <dbReference type="Pfam" id="PF02096"/>
    </source>
</evidence>
<protein>
    <submittedName>
        <fullName evidence="14">Mitochondrial inner membrane protein OXA1L</fullName>
    </submittedName>
</protein>
<evidence type="ECO:0000256" key="8">
    <source>
        <dbReference type="ARBA" id="ARBA00023136"/>
    </source>
</evidence>
<evidence type="ECO:0000313" key="13">
    <source>
        <dbReference type="Proteomes" id="UP000274429"/>
    </source>
</evidence>